<evidence type="ECO:0000313" key="1">
    <source>
        <dbReference type="EMBL" id="CAH3147983.1"/>
    </source>
</evidence>
<comment type="caution">
    <text evidence="1">The sequence shown here is derived from an EMBL/GenBank/DDBJ whole genome shotgun (WGS) entry which is preliminary data.</text>
</comment>
<name>A0ABN8PSS8_9CNID</name>
<reference evidence="1 2" key="1">
    <citation type="submission" date="2022-05" db="EMBL/GenBank/DDBJ databases">
        <authorList>
            <consortium name="Genoscope - CEA"/>
            <person name="William W."/>
        </authorList>
    </citation>
    <scope>NUCLEOTIDE SEQUENCE [LARGE SCALE GENOMIC DNA]</scope>
</reference>
<proteinExistence type="predicted"/>
<protein>
    <submittedName>
        <fullName evidence="1">Uncharacterized protein</fullName>
    </submittedName>
</protein>
<organism evidence="1 2">
    <name type="scientific">Porites lobata</name>
    <dbReference type="NCBI Taxonomy" id="104759"/>
    <lineage>
        <taxon>Eukaryota</taxon>
        <taxon>Metazoa</taxon>
        <taxon>Cnidaria</taxon>
        <taxon>Anthozoa</taxon>
        <taxon>Hexacorallia</taxon>
        <taxon>Scleractinia</taxon>
        <taxon>Fungiina</taxon>
        <taxon>Poritidae</taxon>
        <taxon>Porites</taxon>
    </lineage>
</organism>
<accession>A0ABN8PSS8</accession>
<dbReference type="EMBL" id="CALNXK010000082">
    <property type="protein sequence ID" value="CAH3147983.1"/>
    <property type="molecule type" value="Genomic_DNA"/>
</dbReference>
<feature type="non-terminal residue" evidence="1">
    <location>
        <position position="233"/>
    </location>
</feature>
<dbReference type="Proteomes" id="UP001159405">
    <property type="component" value="Unassembled WGS sequence"/>
</dbReference>
<keyword evidence="2" id="KW-1185">Reference proteome</keyword>
<evidence type="ECO:0000313" key="2">
    <source>
        <dbReference type="Proteomes" id="UP001159405"/>
    </source>
</evidence>
<gene>
    <name evidence="1" type="ORF">PLOB_00046387</name>
</gene>
<sequence length="233" mass="26212">METTFFFEKDIISLQNNQLLDGGLRVNRFPSGVLKVVGRKRGQALMLWKAVDDYVHGIIRDSRRKKYKIQTLSCEEESKADVSTQFKSAITEKKNSGVGKKRGSIAPLTTERPFKGKQPRKNSLLHLDEISKLVDEKNATEFKDFIFFPGLQDVNGNDIVIINTSKLPKKSQFSTKKGFKNPLLLLLFLPLSQTRPSSPFAFIFYHGAFPGPKLGPEGGHLEEWDCVKSPDPG</sequence>